<dbReference type="AlphaFoldDB" id="A0A1M7CUB7"/>
<evidence type="ECO:0000313" key="1">
    <source>
        <dbReference type="EMBL" id="SEA38135.1"/>
    </source>
</evidence>
<evidence type="ECO:0000313" key="3">
    <source>
        <dbReference type="Proteomes" id="UP000182257"/>
    </source>
</evidence>
<sequence length="51" mass="6191">MIYIFGIIFFVGVVLAIIRAEPEEKKPRKRKKKNWWFQNHNWRGPLPPPMI</sequence>
<protein>
    <submittedName>
        <fullName evidence="2">Uncharacterized protein</fullName>
    </submittedName>
</protein>
<evidence type="ECO:0000313" key="2">
    <source>
        <dbReference type="EMBL" id="SHL70826.1"/>
    </source>
</evidence>
<dbReference type="Proteomes" id="UP000184280">
    <property type="component" value="Unassembled WGS sequence"/>
</dbReference>
<dbReference type="EMBL" id="FRCJ01000001">
    <property type="protein sequence ID" value="SHL70826.1"/>
    <property type="molecule type" value="Genomic_DNA"/>
</dbReference>
<organism evidence="2 4">
    <name type="scientific">Xylanibacter ruminicola</name>
    <name type="common">Prevotella ruminicola</name>
    <dbReference type="NCBI Taxonomy" id="839"/>
    <lineage>
        <taxon>Bacteria</taxon>
        <taxon>Pseudomonadati</taxon>
        <taxon>Bacteroidota</taxon>
        <taxon>Bacteroidia</taxon>
        <taxon>Bacteroidales</taxon>
        <taxon>Prevotellaceae</taxon>
        <taxon>Xylanibacter</taxon>
    </lineage>
</organism>
<proteinExistence type="predicted"/>
<name>A0A1M7CUB7_XYLRU</name>
<reference evidence="1 3" key="1">
    <citation type="submission" date="2016-10" db="EMBL/GenBank/DDBJ databases">
        <authorList>
            <person name="de Groot N.N."/>
        </authorList>
    </citation>
    <scope>NUCLEOTIDE SEQUENCE [LARGE SCALE GENOMIC DNA]</scope>
    <source>
        <strain evidence="1 3">D31d</strain>
    </source>
</reference>
<dbReference type="Proteomes" id="UP000182257">
    <property type="component" value="Unassembled WGS sequence"/>
</dbReference>
<reference evidence="2 4" key="2">
    <citation type="submission" date="2016-11" db="EMBL/GenBank/DDBJ databases">
        <authorList>
            <person name="Jaros S."/>
            <person name="Januszkiewicz K."/>
            <person name="Wedrychowicz H."/>
        </authorList>
    </citation>
    <scope>NUCLEOTIDE SEQUENCE [LARGE SCALE GENOMIC DNA]</scope>
    <source>
        <strain evidence="2 4">BPI-34</strain>
    </source>
</reference>
<dbReference type="EMBL" id="FNRF01000002">
    <property type="protein sequence ID" value="SEA38135.1"/>
    <property type="molecule type" value="Genomic_DNA"/>
</dbReference>
<gene>
    <name evidence="2" type="ORF">SAMN04488494_0531</name>
    <name evidence="1" type="ORF">SAMN05216462_1323</name>
</gene>
<accession>A0A1M7CUB7</accession>
<evidence type="ECO:0000313" key="4">
    <source>
        <dbReference type="Proteomes" id="UP000184280"/>
    </source>
</evidence>